<evidence type="ECO:0000256" key="3">
    <source>
        <dbReference type="ARBA" id="ARBA00022692"/>
    </source>
</evidence>
<evidence type="ECO:0000256" key="1">
    <source>
        <dbReference type="ARBA" id="ARBA00004651"/>
    </source>
</evidence>
<dbReference type="PIRSF" id="PIRSF035875">
    <property type="entry name" value="RNase_BN"/>
    <property type="match status" value="1"/>
</dbReference>
<keyword evidence="3" id="KW-0812">Transmembrane</keyword>
<evidence type="ECO:0000256" key="5">
    <source>
        <dbReference type="ARBA" id="ARBA00023136"/>
    </source>
</evidence>
<keyword evidence="4" id="KW-1133">Transmembrane helix</keyword>
<dbReference type="STRING" id="319236.BST91_05130"/>
<dbReference type="Proteomes" id="UP000029221">
    <property type="component" value="Unassembled WGS sequence"/>
</dbReference>
<dbReference type="PANTHER" id="PTHR30213">
    <property type="entry name" value="INNER MEMBRANE PROTEIN YHJD"/>
    <property type="match status" value="1"/>
</dbReference>
<keyword evidence="5" id="KW-0472">Membrane</keyword>
<accession>A0A2S7TAI4</accession>
<dbReference type="PANTHER" id="PTHR30213:SF0">
    <property type="entry name" value="UPF0761 MEMBRANE PROTEIN YIHY"/>
    <property type="match status" value="1"/>
</dbReference>
<dbReference type="EMBL" id="BBML01000009">
    <property type="protein sequence ID" value="GAK98142.1"/>
    <property type="molecule type" value="Genomic_DNA"/>
</dbReference>
<dbReference type="InterPro" id="IPR017039">
    <property type="entry name" value="Virul_fac_BrkB"/>
</dbReference>
<evidence type="ECO:0000256" key="2">
    <source>
        <dbReference type="ARBA" id="ARBA00022475"/>
    </source>
</evidence>
<keyword evidence="2" id="KW-1003">Cell membrane</keyword>
<dbReference type="RefSeq" id="WP_042280198.1">
    <property type="nucleotide sequence ID" value="NZ_BBML01000009.1"/>
</dbReference>
<evidence type="ECO:0000256" key="4">
    <source>
        <dbReference type="ARBA" id="ARBA00022989"/>
    </source>
</evidence>
<dbReference type="AlphaFoldDB" id="A0A090Q7F3"/>
<protein>
    <submittedName>
        <fullName evidence="6">Inner membrane protein YihY</fullName>
    </submittedName>
</protein>
<dbReference type="NCBIfam" id="TIGR00765">
    <property type="entry name" value="yihY_not_rbn"/>
    <property type="match status" value="1"/>
</dbReference>
<dbReference type="Pfam" id="PF03631">
    <property type="entry name" value="Virul_fac_BrkB"/>
    <property type="match status" value="1"/>
</dbReference>
<dbReference type="eggNOG" id="COG1295">
    <property type="taxonomic scope" value="Bacteria"/>
</dbReference>
<name>A0A090Q7F3_9FLAO</name>
<sequence>MSKKVKIVQRFPFLKKLIDKADSIHLPGFEGMTAWDLWETYAEGITNGAFSARASSISYSFFMAIFPFVLFILNLIPFVPINNFQEDVIRFLNDLLPYQAAGAFDGIFTEIALKENTGLLTIAFFSSLIFMTNGVNAIFDGFERSYHSVLNRGFFRQYAVSLLVSIMLVLFLFVGVVLTIAVEYFLSELQAREYVSESSSSVWLQLIRYATLIFMLYVFIATLYYAGTKTGRQTRFFSIGATVTTVLILAASYLYGIYLENFATYNEIYGSIGAIIILMVYIWLNSNLLLVGFELNASLRSLKARNLNNT</sequence>
<organism evidence="6 7">
    <name type="scientific">Nonlabens tegetincola</name>
    <dbReference type="NCBI Taxonomy" id="323273"/>
    <lineage>
        <taxon>Bacteria</taxon>
        <taxon>Pseudomonadati</taxon>
        <taxon>Bacteroidota</taxon>
        <taxon>Flavobacteriia</taxon>
        <taxon>Flavobacteriales</taxon>
        <taxon>Flavobacteriaceae</taxon>
        <taxon>Nonlabens</taxon>
    </lineage>
</organism>
<comment type="subcellular location">
    <subcellularLocation>
        <location evidence="1">Cell membrane</location>
        <topology evidence="1">Multi-pass membrane protein</topology>
    </subcellularLocation>
</comment>
<accession>A0A090Q7F3</accession>
<evidence type="ECO:0000313" key="6">
    <source>
        <dbReference type="EMBL" id="GAK98142.1"/>
    </source>
</evidence>
<reference evidence="6" key="1">
    <citation type="journal article" date="2014" name="Genome Announc.">
        <title>Draft Genome Sequences of Marine Flavobacterium Nonlabens Strains NR17, NR24, NR27, NR32, NR33, and Ara13.</title>
        <authorList>
            <person name="Nakanishi M."/>
            <person name="Meirelles P."/>
            <person name="Suzuki R."/>
            <person name="Takatani N."/>
            <person name="Mino S."/>
            <person name="Suda W."/>
            <person name="Oshima K."/>
            <person name="Hattori M."/>
            <person name="Ohkuma M."/>
            <person name="Hosokawa M."/>
            <person name="Miyashita K."/>
            <person name="Thompson F.L."/>
            <person name="Niwa A."/>
            <person name="Sawabe T."/>
            <person name="Sawabe T."/>
        </authorList>
    </citation>
    <scope>NUCLEOTIDE SEQUENCE [LARGE SCALE GENOMIC DNA]</scope>
    <source>
        <strain evidence="6">JCM 19294</strain>
    </source>
</reference>
<dbReference type="GO" id="GO:0005886">
    <property type="term" value="C:plasma membrane"/>
    <property type="evidence" value="ECO:0007669"/>
    <property type="project" value="UniProtKB-SubCell"/>
</dbReference>
<keyword evidence="7" id="KW-1185">Reference proteome</keyword>
<dbReference type="OrthoDB" id="977385at2"/>
<comment type="caution">
    <text evidence="6">The sequence shown here is derived from an EMBL/GenBank/DDBJ whole genome shotgun (WGS) entry which is preliminary data.</text>
</comment>
<gene>
    <name evidence="6" type="ORF">JCM19294_775</name>
</gene>
<proteinExistence type="predicted"/>
<evidence type="ECO:0000313" key="7">
    <source>
        <dbReference type="Proteomes" id="UP000029221"/>
    </source>
</evidence>